<protein>
    <submittedName>
        <fullName evidence="10">Permease</fullName>
    </submittedName>
</protein>
<feature type="domain" description="MacB-like periplasmic core" evidence="9">
    <location>
        <begin position="456"/>
        <end position="658"/>
    </location>
</feature>
<feature type="transmembrane region" description="Helical" evidence="7">
    <location>
        <begin position="802"/>
        <end position="824"/>
    </location>
</feature>
<evidence type="ECO:0000256" key="3">
    <source>
        <dbReference type="ARBA" id="ARBA00022692"/>
    </source>
</evidence>
<dbReference type="InterPro" id="IPR050250">
    <property type="entry name" value="Macrolide_Exporter_MacB"/>
</dbReference>
<feature type="transmembrane region" description="Helical" evidence="7">
    <location>
        <begin position="712"/>
        <end position="741"/>
    </location>
</feature>
<reference evidence="10 11" key="1">
    <citation type="journal article" date="2014" name="Genome Announc.">
        <title>Genome Sequence and Methylome of Soil Bacterium Gemmatirosa kalamazoonensis KBS708T, a Member of the Rarely Cultivated Gemmatimonadetes Phylum.</title>
        <authorList>
            <person name="Debruyn J.M."/>
            <person name="Radosevich M."/>
            <person name="Wommack K.E."/>
            <person name="Polson S.W."/>
            <person name="Hauser L.J."/>
            <person name="Fawaz M.N."/>
            <person name="Korlach J."/>
            <person name="Tsai Y.C."/>
        </authorList>
    </citation>
    <scope>NUCLEOTIDE SEQUENCE [LARGE SCALE GENOMIC DNA]</scope>
    <source>
        <strain evidence="10 11">KBS708</strain>
        <plasmid evidence="11">Plasmid 2</plasmid>
    </source>
</reference>
<dbReference type="PANTHER" id="PTHR30572">
    <property type="entry name" value="MEMBRANE COMPONENT OF TRANSPORTER-RELATED"/>
    <property type="match status" value="1"/>
</dbReference>
<feature type="transmembrane region" description="Helical" evidence="7">
    <location>
        <begin position="771"/>
        <end position="790"/>
    </location>
</feature>
<keyword evidence="4 7" id="KW-1133">Transmembrane helix</keyword>
<geneLocation type="plasmid" evidence="10 11">
    <name>2</name>
</geneLocation>
<feature type="domain" description="ABC3 transporter permease C-terminal" evidence="8">
    <location>
        <begin position="719"/>
        <end position="832"/>
    </location>
</feature>
<sequence length="839" mass="88272">MTSPRLALRALRQTPFVTAVAILSLALGIGANAAIFSLFDQLLLRPLPVRDPARLVNLVAPGPKPGAVACGMAGSCDAVFSYPMFRDLERAPATRAVLSGLAGHRDFGANLAFRGETRSGTGMLVSGSYFPTLGLTPALGRLFGAADDETPGAHPLAVLSYAYWNTRLGHDRGVLGQIVVINGQAMTIVGVAPRGFEGTTLGMHPDVFVPLAMRELMAPGWKVVDNRRAYWLYVFGRLAPGATAEQAARGLTAAYRPILADVEAPLQKGMSAATMARFRTKQIVVKPGARGQSAQPTDARAPLLLLFAITGIVLLIACANIANLLLARGARRAGEMAVRLSLGAGRGALVRQLLTESLALGAAGGALGLGVAYWTLRGITALLPADDAQTVHTRLDPTVVAFAALVALCTAVLFGLFPALHSTRPGLIGTIRSSAGQLSGARAATRFRTSLVTTQIALAMTLLVCAGLFIRSLVNVSRVDLGLATERVVTFGISPQLNGYANARSAALFERLEQELAAQPGVAAVTAARVPLLAGSNWGTEVAVEGFHRDADTDANARYNQVGAGYFQTLGSALLAGRAFTAADGPGAPKVAIVNETFARKFGLGRQAVGRHMAMGNIGSDADHRLDIEIVGLMRDAKYSEVKGETPPTFLLPFRQDSAIGEMNYYVRTTLTSEQVLRAIPRIVQSLDPNLPVENLKTLPQQVRENTYLDRLVSVLAVAFAVLATLLAAIGLYGVLAYTIAQRTREIGVRMALGASRAQVRGMVLRQVTRMTFAGGVVGVAAALALGTAAKSLLFGLPGWDPLSIGLAAALLALVAYGAGYLPARRAATVEPIRALRYE</sequence>
<keyword evidence="10" id="KW-0614">Plasmid</keyword>
<feature type="transmembrane region" description="Helical" evidence="7">
    <location>
        <begin position="358"/>
        <end position="379"/>
    </location>
</feature>
<keyword evidence="2" id="KW-1003">Cell membrane</keyword>
<evidence type="ECO:0000256" key="5">
    <source>
        <dbReference type="ARBA" id="ARBA00023136"/>
    </source>
</evidence>
<dbReference type="RefSeq" id="WP_025414654.1">
    <property type="nucleotide sequence ID" value="NZ_CP007130.1"/>
</dbReference>
<dbReference type="InterPro" id="IPR025857">
    <property type="entry name" value="MacB_PCD"/>
</dbReference>
<keyword evidence="11" id="KW-1185">Reference proteome</keyword>
<dbReference type="Proteomes" id="UP000019151">
    <property type="component" value="Plasmid 2"/>
</dbReference>
<organism evidence="10 11">
    <name type="scientific">Gemmatirosa kalamazoonensis</name>
    <dbReference type="NCBI Taxonomy" id="861299"/>
    <lineage>
        <taxon>Bacteria</taxon>
        <taxon>Pseudomonadati</taxon>
        <taxon>Gemmatimonadota</taxon>
        <taxon>Gemmatimonadia</taxon>
        <taxon>Gemmatimonadales</taxon>
        <taxon>Gemmatimonadaceae</taxon>
        <taxon>Gemmatirosa</taxon>
    </lineage>
</organism>
<comment type="subcellular location">
    <subcellularLocation>
        <location evidence="1">Cell membrane</location>
        <topology evidence="1">Multi-pass membrane protein</topology>
    </subcellularLocation>
</comment>
<gene>
    <name evidence="10" type="ORF">J421_5816</name>
</gene>
<dbReference type="GO" id="GO:0005886">
    <property type="term" value="C:plasma membrane"/>
    <property type="evidence" value="ECO:0007669"/>
    <property type="project" value="UniProtKB-SubCell"/>
</dbReference>
<evidence type="ECO:0000256" key="4">
    <source>
        <dbReference type="ARBA" id="ARBA00022989"/>
    </source>
</evidence>
<evidence type="ECO:0000313" key="11">
    <source>
        <dbReference type="Proteomes" id="UP000019151"/>
    </source>
</evidence>
<proteinExistence type="inferred from homology"/>
<dbReference type="EMBL" id="CP007130">
    <property type="protein sequence ID" value="AHG93351.1"/>
    <property type="molecule type" value="Genomic_DNA"/>
</dbReference>
<feature type="domain" description="ABC3 transporter permease C-terminal" evidence="8">
    <location>
        <begin position="308"/>
        <end position="424"/>
    </location>
</feature>
<dbReference type="KEGG" id="gba:J421_5816"/>
<feature type="transmembrane region" description="Helical" evidence="7">
    <location>
        <begin position="303"/>
        <end position="326"/>
    </location>
</feature>
<feature type="transmembrane region" description="Helical" evidence="7">
    <location>
        <begin position="451"/>
        <end position="470"/>
    </location>
</feature>
<dbReference type="Pfam" id="PF02687">
    <property type="entry name" value="FtsX"/>
    <property type="match status" value="2"/>
</dbReference>
<feature type="transmembrane region" description="Helical" evidence="7">
    <location>
        <begin position="399"/>
        <end position="420"/>
    </location>
</feature>
<dbReference type="PANTHER" id="PTHR30572:SF4">
    <property type="entry name" value="ABC TRANSPORTER PERMEASE YTRF"/>
    <property type="match status" value="1"/>
</dbReference>
<dbReference type="InterPro" id="IPR017800">
    <property type="entry name" value="ADOP"/>
</dbReference>
<dbReference type="GO" id="GO:0022857">
    <property type="term" value="F:transmembrane transporter activity"/>
    <property type="evidence" value="ECO:0007669"/>
    <property type="project" value="TreeGrafter"/>
</dbReference>
<dbReference type="InParanoid" id="W0RRN1"/>
<dbReference type="eggNOG" id="COG0577">
    <property type="taxonomic scope" value="Bacteria"/>
</dbReference>
<evidence type="ECO:0000313" key="10">
    <source>
        <dbReference type="EMBL" id="AHG93351.1"/>
    </source>
</evidence>
<comment type="similarity">
    <text evidence="6">Belongs to the ABC-4 integral membrane protein family.</text>
</comment>
<dbReference type="InterPro" id="IPR003838">
    <property type="entry name" value="ABC3_permease_C"/>
</dbReference>
<evidence type="ECO:0000259" key="8">
    <source>
        <dbReference type="Pfam" id="PF02687"/>
    </source>
</evidence>
<dbReference type="NCBIfam" id="TIGR03434">
    <property type="entry name" value="ADOP"/>
    <property type="match status" value="1"/>
</dbReference>
<keyword evidence="5 7" id="KW-0472">Membrane</keyword>
<evidence type="ECO:0000256" key="6">
    <source>
        <dbReference type="ARBA" id="ARBA00038076"/>
    </source>
</evidence>
<feature type="domain" description="MacB-like periplasmic core" evidence="9">
    <location>
        <begin position="18"/>
        <end position="253"/>
    </location>
</feature>
<dbReference type="OrthoDB" id="127154at2"/>
<accession>W0RRN1</accession>
<evidence type="ECO:0000256" key="7">
    <source>
        <dbReference type="SAM" id="Phobius"/>
    </source>
</evidence>
<dbReference type="Pfam" id="PF12704">
    <property type="entry name" value="MacB_PCD"/>
    <property type="match status" value="2"/>
</dbReference>
<keyword evidence="3 7" id="KW-0812">Transmembrane</keyword>
<evidence type="ECO:0000256" key="1">
    <source>
        <dbReference type="ARBA" id="ARBA00004651"/>
    </source>
</evidence>
<evidence type="ECO:0000256" key="2">
    <source>
        <dbReference type="ARBA" id="ARBA00022475"/>
    </source>
</evidence>
<name>W0RRN1_9BACT</name>
<evidence type="ECO:0000259" key="9">
    <source>
        <dbReference type="Pfam" id="PF12704"/>
    </source>
</evidence>
<dbReference type="AlphaFoldDB" id="W0RRN1"/>
<dbReference type="HOGENOM" id="CLU_009433_0_0_0"/>